<dbReference type="InterPro" id="IPR051082">
    <property type="entry name" value="Pentapeptide-BTB/POZ_domain"/>
</dbReference>
<gene>
    <name evidence="1" type="ORF">I1A49_22660</name>
</gene>
<dbReference type="PANTHER" id="PTHR14136">
    <property type="entry name" value="BTB_POZ DOMAIN-CONTAINING PROTEIN KCTD9"/>
    <property type="match status" value="1"/>
</dbReference>
<protein>
    <submittedName>
        <fullName evidence="1">Pentapeptide repeat-containing protein</fullName>
    </submittedName>
</protein>
<sequence length="266" mass="28198">MQITAALGGVVALLYTARNYRLARHGQVTDRFTKALERLDSEQMYVRLGGVVALEQIVQDSPGQAPQAALVLNAFIRDRAPRTQPKQRPASKGELGAAALRTALEQTTRRREIPLGMPEIDEIPEADVQAALTALTCPASRLHADRTQPISLEYLHLKGADLCNADLTGAVLCGADLTHAVLGGADLRDANFSSAVLVGTILSDARLYGAAFHDAILTGADFHSANLAGADFDGAIDLHRTEPPVTHPNALGVDIRAWRGSSGGIG</sequence>
<accession>A0ABX6WBW5</accession>
<dbReference type="Proteomes" id="UP000663421">
    <property type="component" value="Chromosome"/>
</dbReference>
<dbReference type="InterPro" id="IPR001646">
    <property type="entry name" value="5peptide_repeat"/>
</dbReference>
<name>A0ABX6WBW5_STRMQ</name>
<organism evidence="1 2">
    <name type="scientific">Streptomyces malaysiensis</name>
    <dbReference type="NCBI Taxonomy" id="92644"/>
    <lineage>
        <taxon>Bacteria</taxon>
        <taxon>Bacillati</taxon>
        <taxon>Actinomycetota</taxon>
        <taxon>Actinomycetes</taxon>
        <taxon>Kitasatosporales</taxon>
        <taxon>Streptomycetaceae</taxon>
        <taxon>Streptomyces</taxon>
        <taxon>Streptomyces violaceusniger group</taxon>
    </lineage>
</organism>
<dbReference type="EMBL" id="CP065050">
    <property type="protein sequence ID" value="QPI57341.1"/>
    <property type="molecule type" value="Genomic_DNA"/>
</dbReference>
<dbReference type="Gene3D" id="2.160.20.80">
    <property type="entry name" value="E3 ubiquitin-protein ligase SopA"/>
    <property type="match status" value="1"/>
</dbReference>
<dbReference type="SUPFAM" id="SSF141571">
    <property type="entry name" value="Pentapeptide repeat-like"/>
    <property type="match status" value="1"/>
</dbReference>
<evidence type="ECO:0000313" key="1">
    <source>
        <dbReference type="EMBL" id="QPI57341.1"/>
    </source>
</evidence>
<dbReference type="Pfam" id="PF00805">
    <property type="entry name" value="Pentapeptide"/>
    <property type="match status" value="2"/>
</dbReference>
<proteinExistence type="predicted"/>
<reference evidence="1 2" key="1">
    <citation type="submission" date="2020-11" db="EMBL/GenBank/DDBJ databases">
        <title>Complete genome sequence unveiled secondary metabolic potentials in Streptomyces solisilvae HNM0141.</title>
        <authorList>
            <person name="Huang X."/>
        </authorList>
    </citation>
    <scope>NUCLEOTIDE SEQUENCE [LARGE SCALE GENOMIC DNA]</scope>
    <source>
        <strain evidence="1 2">HNM0141</strain>
    </source>
</reference>
<dbReference type="PANTHER" id="PTHR14136:SF17">
    <property type="entry name" value="BTB_POZ DOMAIN-CONTAINING PROTEIN KCTD9"/>
    <property type="match status" value="1"/>
</dbReference>
<evidence type="ECO:0000313" key="2">
    <source>
        <dbReference type="Proteomes" id="UP000663421"/>
    </source>
</evidence>
<keyword evidence="2" id="KW-1185">Reference proteome</keyword>